<protein>
    <recommendedName>
        <fullName evidence="1">tRNA uridine(34) hydroxylase</fullName>
        <ecNumber evidence="1">1.14.-.-</ecNumber>
    </recommendedName>
    <alternativeName>
        <fullName evidence="1">tRNA hydroxylation protein O</fullName>
    </alternativeName>
</protein>
<dbReference type="InterPro" id="IPR036873">
    <property type="entry name" value="Rhodanese-like_dom_sf"/>
</dbReference>
<dbReference type="PROSITE" id="PS50206">
    <property type="entry name" value="RHODANESE_3"/>
    <property type="match status" value="1"/>
</dbReference>
<dbReference type="EMBL" id="CP029210">
    <property type="protein sequence ID" value="AWI53245.1"/>
    <property type="molecule type" value="Genomic_DNA"/>
</dbReference>
<feature type="domain" description="Rhodanese" evidence="2">
    <location>
        <begin position="133"/>
        <end position="228"/>
    </location>
</feature>
<dbReference type="Proteomes" id="UP000244892">
    <property type="component" value="Chromosome"/>
</dbReference>
<comment type="similarity">
    <text evidence="1">Belongs to the TrhO family.</text>
</comment>
<comment type="catalytic activity">
    <reaction evidence="1">
        <text>uridine(34) in tRNA + AH2 + O2 = 5-hydroxyuridine(34) in tRNA + A + H2O</text>
        <dbReference type="Rhea" id="RHEA:64224"/>
        <dbReference type="Rhea" id="RHEA-COMP:11727"/>
        <dbReference type="Rhea" id="RHEA-COMP:13381"/>
        <dbReference type="ChEBI" id="CHEBI:13193"/>
        <dbReference type="ChEBI" id="CHEBI:15377"/>
        <dbReference type="ChEBI" id="CHEBI:15379"/>
        <dbReference type="ChEBI" id="CHEBI:17499"/>
        <dbReference type="ChEBI" id="CHEBI:65315"/>
        <dbReference type="ChEBI" id="CHEBI:136877"/>
    </reaction>
</comment>
<dbReference type="RefSeq" id="WP_109036094.1">
    <property type="nucleotide sequence ID" value="NZ_CP029210.1"/>
</dbReference>
<dbReference type="Gene3D" id="3.40.250.10">
    <property type="entry name" value="Rhodanese-like domain"/>
    <property type="match status" value="1"/>
</dbReference>
<accession>A0A2U8FQB8</accession>
<dbReference type="InterPro" id="IPR001763">
    <property type="entry name" value="Rhodanese-like_dom"/>
</dbReference>
<dbReference type="HAMAP" id="MF_00469">
    <property type="entry name" value="TrhO"/>
    <property type="match status" value="1"/>
</dbReference>
<sequence>MPAPADTALVHTSFYRFVPLADPDAVVAVLRELVQPLKGSVLVAEEGISGALAGPVDDVAAFEQAVQHDARLAGAFLGMPFKHSACRTRPFWKVRVQRKKEIVALNLPGVTGAVPDRATGQHLAPEAWRELIARDDVVVLDNRNSFEYRLGHFQGAVDPCVGNFRDFPAYVAEHAAHWQAEGRKVAMYCTGGIRCEKTSAWMQQFGLDVYQLDGGILNYFQQLPDADRDWQGECFVFDNRVAVDTCLQETDTTVDQVYGDSPDEAWRLERARRLESAQPKQANAIPAQDNPT</sequence>
<evidence type="ECO:0000313" key="4">
    <source>
        <dbReference type="Proteomes" id="UP000244892"/>
    </source>
</evidence>
<dbReference type="InterPro" id="IPR020936">
    <property type="entry name" value="TrhO"/>
</dbReference>
<dbReference type="Pfam" id="PF17773">
    <property type="entry name" value="UPF0176_N"/>
    <property type="match status" value="1"/>
</dbReference>
<keyword evidence="1" id="KW-0560">Oxidoreductase</keyword>
<name>A0A2U8FQB8_9BURK</name>
<dbReference type="EC" id="1.14.-.-" evidence="1"/>
<dbReference type="OrthoDB" id="9778326at2"/>
<proteinExistence type="inferred from homology"/>
<keyword evidence="4" id="KW-1185">Reference proteome</keyword>
<dbReference type="CDD" id="cd01518">
    <property type="entry name" value="RHOD_YceA"/>
    <property type="match status" value="1"/>
</dbReference>
<dbReference type="Pfam" id="PF00581">
    <property type="entry name" value="Rhodanese"/>
    <property type="match status" value="1"/>
</dbReference>
<dbReference type="KEGG" id="aon:DEH84_07230"/>
<dbReference type="InterPro" id="IPR040503">
    <property type="entry name" value="TRHO_N"/>
</dbReference>
<comment type="function">
    <text evidence="1">Catalyzes oxygen-dependent 5-hydroxyuridine (ho5U) modification at position 34 in tRNAs.</text>
</comment>
<keyword evidence="1" id="KW-0819">tRNA processing</keyword>
<dbReference type="PANTHER" id="PTHR43268:SF3">
    <property type="entry name" value="RHODANESE-LIKE DOMAIN-CONTAINING PROTEIN 7-RELATED"/>
    <property type="match status" value="1"/>
</dbReference>
<dbReference type="PANTHER" id="PTHR43268">
    <property type="entry name" value="THIOSULFATE SULFURTRANSFERASE/RHODANESE-LIKE DOMAIN-CONTAINING PROTEIN 2"/>
    <property type="match status" value="1"/>
</dbReference>
<reference evidence="3 4" key="1">
    <citation type="submission" date="2018-05" db="EMBL/GenBank/DDBJ databases">
        <title>complete genome sequence of Aquabacterium olei NBRC 110486.</title>
        <authorList>
            <person name="Tang B."/>
            <person name="Chang J."/>
            <person name="Zhang L."/>
            <person name="Yang H."/>
        </authorList>
    </citation>
    <scope>NUCLEOTIDE SEQUENCE [LARGE SCALE GENOMIC DNA]</scope>
    <source>
        <strain evidence="3 4">NBRC 110486</strain>
    </source>
</reference>
<dbReference type="GO" id="GO:0016705">
    <property type="term" value="F:oxidoreductase activity, acting on paired donors, with incorporation or reduction of molecular oxygen"/>
    <property type="evidence" value="ECO:0007669"/>
    <property type="project" value="UniProtKB-UniRule"/>
</dbReference>
<evidence type="ECO:0000259" key="2">
    <source>
        <dbReference type="PROSITE" id="PS50206"/>
    </source>
</evidence>
<evidence type="ECO:0000256" key="1">
    <source>
        <dbReference type="HAMAP-Rule" id="MF_00469"/>
    </source>
</evidence>
<evidence type="ECO:0000313" key="3">
    <source>
        <dbReference type="EMBL" id="AWI53245.1"/>
    </source>
</evidence>
<dbReference type="SUPFAM" id="SSF52821">
    <property type="entry name" value="Rhodanese/Cell cycle control phosphatase"/>
    <property type="match status" value="1"/>
</dbReference>
<dbReference type="SMART" id="SM00450">
    <property type="entry name" value="RHOD"/>
    <property type="match status" value="1"/>
</dbReference>
<dbReference type="Gene3D" id="3.30.70.100">
    <property type="match status" value="1"/>
</dbReference>
<organism evidence="3 4">
    <name type="scientific">Aquabacterium olei</name>
    <dbReference type="NCBI Taxonomy" id="1296669"/>
    <lineage>
        <taxon>Bacteria</taxon>
        <taxon>Pseudomonadati</taxon>
        <taxon>Pseudomonadota</taxon>
        <taxon>Betaproteobacteria</taxon>
        <taxon>Burkholderiales</taxon>
        <taxon>Aquabacterium</taxon>
    </lineage>
</organism>
<dbReference type="AlphaFoldDB" id="A0A2U8FQB8"/>
<dbReference type="GO" id="GO:0006400">
    <property type="term" value="P:tRNA modification"/>
    <property type="evidence" value="ECO:0007669"/>
    <property type="project" value="UniProtKB-UniRule"/>
</dbReference>
<gene>
    <name evidence="1" type="primary">trhO</name>
    <name evidence="3" type="ORF">DEH84_07230</name>
</gene>